<evidence type="ECO:0008006" key="5">
    <source>
        <dbReference type="Google" id="ProtNLM"/>
    </source>
</evidence>
<organism evidence="3 4">
    <name type="scientific">Lentzea xinjiangensis</name>
    <dbReference type="NCBI Taxonomy" id="402600"/>
    <lineage>
        <taxon>Bacteria</taxon>
        <taxon>Bacillati</taxon>
        <taxon>Actinomycetota</taxon>
        <taxon>Actinomycetes</taxon>
        <taxon>Pseudonocardiales</taxon>
        <taxon>Pseudonocardiaceae</taxon>
        <taxon>Lentzea</taxon>
    </lineage>
</organism>
<evidence type="ECO:0000313" key="4">
    <source>
        <dbReference type="Proteomes" id="UP000199352"/>
    </source>
</evidence>
<sequence>MNNANAAKAAAAEIVDQAVRLHLIEGEGWEDPAPLVGRAAGNLPRFPLDVLPGWLAEQVAGVATETQTPVDLAGCIGIAALSTAAGGRAEVAVRGLWREPVNVYVLVALPPGARKSPVFAAMTAPLMQVERELAEQAAPLIATAELERKIALARAEKAAANATRADALAEQEAIGMATDAAMAAEAITVPVVPRLVADDITSETAASLLAEQGGRLAVLSAEGGIFATLAGRYSGVPNFEVFLKGHAGDMLRVDRKSREAEHVERPALTLGLALQPSVIRDLASNAGFRDRGLLARLLFSLPVDLVGNRVIGPPQIDPATVQTYNDNLRAMVCALAEWTDPAALTLTPDAAALVLQLEKEVEPELRPGGKLGHIRDWASKYVGATIRLAGLLHLADHITTGWARRSITDATMNRAITLGRYFAAHALAAFDLIGENETIEKARVILGWIERTKPDRFTRNQLIKGTARTQFKTVTELDEPLNLLEQHGYVRREPEPEKRGKGRPPSAAYLVHPQYHESEGR</sequence>
<keyword evidence="1" id="KW-0175">Coiled coil</keyword>
<dbReference type="AlphaFoldDB" id="A0A1H9WWB4"/>
<feature type="region of interest" description="Disordered" evidence="2">
    <location>
        <begin position="486"/>
        <end position="521"/>
    </location>
</feature>
<name>A0A1H9WWB4_9PSEU</name>
<dbReference type="OrthoDB" id="5150132at2"/>
<keyword evidence="4" id="KW-1185">Reference proteome</keyword>
<feature type="compositionally biased region" description="Basic and acidic residues" evidence="2">
    <location>
        <begin position="488"/>
        <end position="499"/>
    </location>
</feature>
<dbReference type="STRING" id="402600.SAMN05216188_1484"/>
<dbReference type="RefSeq" id="WP_089962603.1">
    <property type="nucleotide sequence ID" value="NZ_FOFR01000048.1"/>
</dbReference>
<dbReference type="Pfam" id="PF13148">
    <property type="entry name" value="DUF3987"/>
    <property type="match status" value="1"/>
</dbReference>
<feature type="coiled-coil region" evidence="1">
    <location>
        <begin position="143"/>
        <end position="172"/>
    </location>
</feature>
<gene>
    <name evidence="3" type="ORF">SAMN05216188_1484</name>
</gene>
<proteinExistence type="predicted"/>
<evidence type="ECO:0000313" key="3">
    <source>
        <dbReference type="EMBL" id="SES38109.1"/>
    </source>
</evidence>
<reference evidence="4" key="1">
    <citation type="submission" date="2016-10" db="EMBL/GenBank/DDBJ databases">
        <authorList>
            <person name="Varghese N."/>
            <person name="Submissions S."/>
        </authorList>
    </citation>
    <scope>NUCLEOTIDE SEQUENCE [LARGE SCALE GENOMIC DNA]</scope>
    <source>
        <strain evidence="4">CGMCC 4.3525</strain>
    </source>
</reference>
<dbReference type="InterPro" id="IPR025048">
    <property type="entry name" value="DUF3987"/>
</dbReference>
<dbReference type="Proteomes" id="UP000199352">
    <property type="component" value="Unassembled WGS sequence"/>
</dbReference>
<dbReference type="EMBL" id="FOFR01000048">
    <property type="protein sequence ID" value="SES38109.1"/>
    <property type="molecule type" value="Genomic_DNA"/>
</dbReference>
<accession>A0A1H9WWB4</accession>
<protein>
    <recommendedName>
        <fullName evidence="5">DUF3987 domain-containing protein</fullName>
    </recommendedName>
</protein>
<evidence type="ECO:0000256" key="2">
    <source>
        <dbReference type="SAM" id="MobiDB-lite"/>
    </source>
</evidence>
<evidence type="ECO:0000256" key="1">
    <source>
        <dbReference type="SAM" id="Coils"/>
    </source>
</evidence>